<feature type="region of interest" description="Disordered" evidence="4">
    <location>
        <begin position="285"/>
        <end position="305"/>
    </location>
</feature>
<dbReference type="GO" id="GO:0006574">
    <property type="term" value="P:L-valine catabolic process"/>
    <property type="evidence" value="ECO:0007669"/>
    <property type="project" value="TreeGrafter"/>
</dbReference>
<sequence length="630" mass="70954">MMRSKLAKLALEAKKLKTAPLKPQEESGIKTMNMGSRVSSTHYRILESPGCRRVVLTGPTGRLDQRAAESLIWKLQAWETNYLIQAVMLQGRPGKAFSAGWMCGESITRHSSEPSTAFRRYCQLSYLLATLRKPTISWFSGDVVGGGIGLGLARYRISTEKSTFRVSGPAKGWILDGGLSYLLSRPQAGSRSRNQAFARYLALTGAVLAGEGMLAAGISTHHMKDSIAGSLHKRLADLTFEPDFVVEDVLSEHASMFYRQDPSLNPPPYRELWAEWAKNDENRERARKRAEGSGSGFDTDGRWENNDEDVWEDAERDGDATDFNSEEEAAMEAFAEEGEEDPDIRSTLGDMEPLFNVFLAQYPELGPEEGDLAGRSGQRKNAQSSLPSDAEGSLWWHRNFARGDEALFQALWESTEARIKKRIEEEGMESLASISEKFIDRFPEYISYPERTRLVDSDQALLSPWNCSVDRAKQFSEFEELVQRVASCFKGDTLEEVIENLRMDNSEWAKNCLQRMDRMSPLSLRIVFKQLEEAKDCDIEDAFRMDYRVGQRVLALNASHDSSVTSTGLAGLKDLSSDHVASFFQAFTCVTEELRLPEKERVGENQPDRRDIDMELKRRFGRTSTTRGSI</sequence>
<organism evidence="6 7">
    <name type="scientific">Nannochloropsis salina CCMP1776</name>
    <dbReference type="NCBI Taxonomy" id="1027361"/>
    <lineage>
        <taxon>Eukaryota</taxon>
        <taxon>Sar</taxon>
        <taxon>Stramenopiles</taxon>
        <taxon>Ochrophyta</taxon>
        <taxon>Eustigmatophyceae</taxon>
        <taxon>Eustigmatales</taxon>
        <taxon>Monodopsidaceae</taxon>
        <taxon>Microchloropsis</taxon>
        <taxon>Microchloropsis salina</taxon>
    </lineage>
</organism>
<dbReference type="PANTHER" id="PTHR43176:SF3">
    <property type="entry name" value="3-HYDROXYISOBUTYRYL-COA HYDROLASE, MITOCHONDRIAL"/>
    <property type="match status" value="1"/>
</dbReference>
<dbReference type="PANTHER" id="PTHR43176">
    <property type="entry name" value="3-HYDROXYISOBUTYRYL-COA HYDROLASE-RELATED"/>
    <property type="match status" value="1"/>
</dbReference>
<protein>
    <recommendedName>
        <fullName evidence="2">3-hydroxyisobutyryl-CoA hydrolase</fullName>
        <ecNumber evidence="2">3.1.2.4</ecNumber>
    </recommendedName>
</protein>
<evidence type="ECO:0000256" key="2">
    <source>
        <dbReference type="ARBA" id="ARBA00011915"/>
    </source>
</evidence>
<dbReference type="EC" id="3.1.2.4" evidence="2"/>
<dbReference type="Gene3D" id="3.90.226.10">
    <property type="entry name" value="2-enoyl-CoA Hydratase, Chain A, domain 1"/>
    <property type="match status" value="2"/>
</dbReference>
<dbReference type="InterPro" id="IPR045004">
    <property type="entry name" value="ECH_dom"/>
</dbReference>
<dbReference type="EMBL" id="SDOX01000006">
    <property type="protein sequence ID" value="TFJ87251.1"/>
    <property type="molecule type" value="Genomic_DNA"/>
</dbReference>
<name>A0A4D9D6B5_9STRA</name>
<dbReference type="AlphaFoldDB" id="A0A4D9D6B5"/>
<keyword evidence="3" id="KW-0378">Hydrolase</keyword>
<feature type="region of interest" description="Disordered" evidence="4">
    <location>
        <begin position="366"/>
        <end position="389"/>
    </location>
</feature>
<evidence type="ECO:0000256" key="1">
    <source>
        <dbReference type="ARBA" id="ARBA00001709"/>
    </source>
</evidence>
<evidence type="ECO:0000259" key="5">
    <source>
        <dbReference type="Pfam" id="PF16113"/>
    </source>
</evidence>
<gene>
    <name evidence="6" type="ORF">NSK_001583</name>
</gene>
<comment type="catalytic activity">
    <reaction evidence="1">
        <text>3-hydroxy-2-methylpropanoyl-CoA + H2O = 3-hydroxy-2-methylpropanoate + CoA + H(+)</text>
        <dbReference type="Rhea" id="RHEA:20888"/>
        <dbReference type="ChEBI" id="CHEBI:11805"/>
        <dbReference type="ChEBI" id="CHEBI:15377"/>
        <dbReference type="ChEBI" id="CHEBI:15378"/>
        <dbReference type="ChEBI" id="CHEBI:57287"/>
        <dbReference type="ChEBI" id="CHEBI:57340"/>
        <dbReference type="EC" id="3.1.2.4"/>
    </reaction>
</comment>
<dbReference type="OrthoDB" id="1737613at2759"/>
<evidence type="ECO:0000313" key="6">
    <source>
        <dbReference type="EMBL" id="TFJ87251.1"/>
    </source>
</evidence>
<dbReference type="Proteomes" id="UP000355283">
    <property type="component" value="Unassembled WGS sequence"/>
</dbReference>
<proteinExistence type="predicted"/>
<comment type="caution">
    <text evidence="6">The sequence shown here is derived from an EMBL/GenBank/DDBJ whole genome shotgun (WGS) entry which is preliminary data.</text>
</comment>
<dbReference type="SUPFAM" id="SSF52096">
    <property type="entry name" value="ClpP/crotonase"/>
    <property type="match status" value="1"/>
</dbReference>
<dbReference type="InterPro" id="IPR029045">
    <property type="entry name" value="ClpP/crotonase-like_dom_sf"/>
</dbReference>
<dbReference type="InterPro" id="IPR032259">
    <property type="entry name" value="HIBYL-CoA-H"/>
</dbReference>
<reference evidence="6 7" key="1">
    <citation type="submission" date="2019-01" db="EMBL/GenBank/DDBJ databases">
        <title>Nuclear Genome Assembly of the Microalgal Biofuel strain Nannochloropsis salina CCMP1776.</title>
        <authorList>
            <person name="Hovde B."/>
        </authorList>
    </citation>
    <scope>NUCLEOTIDE SEQUENCE [LARGE SCALE GENOMIC DNA]</scope>
    <source>
        <strain evidence="6 7">CCMP1776</strain>
    </source>
</reference>
<dbReference type="GO" id="GO:0003860">
    <property type="term" value="F:3-hydroxyisobutyryl-CoA hydrolase activity"/>
    <property type="evidence" value="ECO:0007669"/>
    <property type="project" value="UniProtKB-EC"/>
</dbReference>
<evidence type="ECO:0000256" key="4">
    <source>
        <dbReference type="SAM" id="MobiDB-lite"/>
    </source>
</evidence>
<feature type="domain" description="Enoyl-CoA hydratase/isomerase" evidence="5">
    <location>
        <begin position="63"/>
        <end position="262"/>
    </location>
</feature>
<dbReference type="Pfam" id="PF16113">
    <property type="entry name" value="ECH_2"/>
    <property type="match status" value="2"/>
</dbReference>
<evidence type="ECO:0000256" key="3">
    <source>
        <dbReference type="ARBA" id="ARBA00022801"/>
    </source>
</evidence>
<keyword evidence="7" id="KW-1185">Reference proteome</keyword>
<accession>A0A4D9D6B5</accession>
<evidence type="ECO:0000313" key="7">
    <source>
        <dbReference type="Proteomes" id="UP000355283"/>
    </source>
</evidence>
<feature type="domain" description="Enoyl-CoA hydratase/isomerase" evidence="5">
    <location>
        <begin position="460"/>
        <end position="555"/>
    </location>
</feature>